<reference evidence="8 9" key="1">
    <citation type="journal article" date="2010" name="Nature">
        <title>The sequence and de novo assembly of the giant panda genome.</title>
        <authorList>
            <person name="Li R."/>
            <person name="Fan W."/>
            <person name="Tian G."/>
            <person name="Zhu H."/>
            <person name="He L."/>
            <person name="Cai J."/>
            <person name="Huang Q."/>
            <person name="Cai Q."/>
            <person name="Li B."/>
            <person name="Bai Y."/>
            <person name="Zhang Z."/>
            <person name="Zhang Y."/>
            <person name="Wang W."/>
            <person name="Li J."/>
            <person name="Wei F."/>
            <person name="Li H."/>
            <person name="Jian M."/>
            <person name="Li J."/>
            <person name="Zhang Z."/>
            <person name="Nielsen R."/>
            <person name="Li D."/>
            <person name="Gu W."/>
            <person name="Yang Z."/>
            <person name="Xuan Z."/>
            <person name="Ryder O.A."/>
            <person name="Leung F.C."/>
            <person name="Zhou Y."/>
            <person name="Cao J."/>
            <person name="Sun X."/>
            <person name="Fu Y."/>
            <person name="Fang X."/>
            <person name="Guo X."/>
            <person name="Wang B."/>
            <person name="Hou R."/>
            <person name="Shen F."/>
            <person name="Mu B."/>
            <person name="Ni P."/>
            <person name="Lin R."/>
            <person name="Qian W."/>
            <person name="Wang G."/>
            <person name="Yu C."/>
            <person name="Nie W."/>
            <person name="Wang J."/>
            <person name="Wu Z."/>
            <person name="Liang H."/>
            <person name="Min J."/>
            <person name="Wu Q."/>
            <person name="Cheng S."/>
            <person name="Ruan J."/>
            <person name="Wang M."/>
            <person name="Shi Z."/>
            <person name="Wen M."/>
            <person name="Liu B."/>
            <person name="Ren X."/>
            <person name="Zheng H."/>
            <person name="Dong D."/>
            <person name="Cook K."/>
            <person name="Shan G."/>
            <person name="Zhang H."/>
            <person name="Kosiol C."/>
            <person name="Xie X."/>
            <person name="Lu Z."/>
            <person name="Zheng H."/>
            <person name="Li Y."/>
            <person name="Steiner C.C."/>
            <person name="Lam T.T."/>
            <person name="Lin S."/>
            <person name="Zhang Q."/>
            <person name="Li G."/>
            <person name="Tian J."/>
            <person name="Gong T."/>
            <person name="Liu H."/>
            <person name="Zhang D."/>
            <person name="Fang L."/>
            <person name="Ye C."/>
            <person name="Zhang J."/>
            <person name="Hu W."/>
            <person name="Xu A."/>
            <person name="Ren Y."/>
            <person name="Zhang G."/>
            <person name="Bruford M.W."/>
            <person name="Li Q."/>
            <person name="Ma L."/>
            <person name="Guo Y."/>
            <person name="An N."/>
            <person name="Hu Y."/>
            <person name="Zheng Y."/>
            <person name="Shi Y."/>
            <person name="Li Z."/>
            <person name="Liu Q."/>
            <person name="Chen Y."/>
            <person name="Zhao J."/>
            <person name="Qu N."/>
            <person name="Zhao S."/>
            <person name="Tian F."/>
            <person name="Wang X."/>
            <person name="Wang H."/>
            <person name="Xu L."/>
            <person name="Liu X."/>
            <person name="Vinar T."/>
            <person name="Wang Y."/>
            <person name="Lam T.W."/>
            <person name="Yiu S.M."/>
            <person name="Liu S."/>
            <person name="Zhang H."/>
            <person name="Li D."/>
            <person name="Huang Y."/>
            <person name="Wang X."/>
            <person name="Yang G."/>
            <person name="Jiang Z."/>
            <person name="Wang J."/>
            <person name="Qin N."/>
            <person name="Li L."/>
            <person name="Li J."/>
            <person name="Bolund L."/>
            <person name="Kristiansen K."/>
            <person name="Wong G.K."/>
            <person name="Olson M."/>
            <person name="Zhang X."/>
            <person name="Li S."/>
            <person name="Yang H."/>
            <person name="Wang J."/>
            <person name="Wang J."/>
        </authorList>
    </citation>
    <scope>NUCLEOTIDE SEQUENCE [LARGE SCALE GENOMIC DNA]</scope>
</reference>
<accession>A0A7N5JFR0</accession>
<reference evidence="8" key="3">
    <citation type="submission" date="2025-09" db="UniProtKB">
        <authorList>
            <consortium name="Ensembl"/>
        </authorList>
    </citation>
    <scope>IDENTIFICATION</scope>
</reference>
<gene>
    <name evidence="8" type="primary">SARM1</name>
</gene>
<keyword evidence="9" id="KW-1185">Reference proteome</keyword>
<evidence type="ECO:0000313" key="9">
    <source>
        <dbReference type="Proteomes" id="UP000008912"/>
    </source>
</evidence>
<dbReference type="GeneTree" id="ENSGT00390000004155"/>
<dbReference type="PANTHER" id="PTHR31394:SF1">
    <property type="entry name" value="TRANSMEMBRANE PROTEIN 199"/>
    <property type="match status" value="1"/>
</dbReference>
<dbReference type="GO" id="GO:0070072">
    <property type="term" value="P:vacuolar proton-transporting V-type ATPase complex assembly"/>
    <property type="evidence" value="ECO:0007669"/>
    <property type="project" value="InterPro"/>
</dbReference>
<dbReference type="Proteomes" id="UP000008912">
    <property type="component" value="Unassembled WGS sequence"/>
</dbReference>
<evidence type="ECO:0000256" key="7">
    <source>
        <dbReference type="SAM" id="Phobius"/>
    </source>
</evidence>
<keyword evidence="3" id="KW-0256">Endoplasmic reticulum</keyword>
<proteinExistence type="predicted"/>
<reference evidence="8" key="2">
    <citation type="submission" date="2025-08" db="UniProtKB">
        <authorList>
            <consortium name="Ensembl"/>
        </authorList>
    </citation>
    <scope>IDENTIFICATION</scope>
</reference>
<feature type="region of interest" description="Disordered" evidence="6">
    <location>
        <begin position="254"/>
        <end position="273"/>
    </location>
</feature>
<protein>
    <submittedName>
        <fullName evidence="8">Sterile alpha and TIR motif containing 1</fullName>
    </submittedName>
</protein>
<evidence type="ECO:0000256" key="4">
    <source>
        <dbReference type="ARBA" id="ARBA00022989"/>
    </source>
</evidence>
<keyword evidence="2 7" id="KW-0812">Transmembrane</keyword>
<dbReference type="Ensembl" id="ENSAMET00000039716.1">
    <property type="protein sequence ID" value="ENSAMEP00000024755.1"/>
    <property type="gene ID" value="ENSAMEG00000005025.2"/>
</dbReference>
<evidence type="ECO:0000256" key="1">
    <source>
        <dbReference type="ARBA" id="ARBA00004477"/>
    </source>
</evidence>
<feature type="region of interest" description="Disordered" evidence="6">
    <location>
        <begin position="1"/>
        <end position="69"/>
    </location>
</feature>
<dbReference type="Pfam" id="PF11712">
    <property type="entry name" value="Vma12"/>
    <property type="match status" value="1"/>
</dbReference>
<dbReference type="AlphaFoldDB" id="A0A7N5JFR0"/>
<feature type="compositionally biased region" description="Pro residues" evidence="6">
    <location>
        <begin position="31"/>
        <end position="44"/>
    </location>
</feature>
<evidence type="ECO:0000313" key="8">
    <source>
        <dbReference type="Ensembl" id="ENSAMEP00000024755.1"/>
    </source>
</evidence>
<evidence type="ECO:0000256" key="3">
    <source>
        <dbReference type="ARBA" id="ARBA00022824"/>
    </source>
</evidence>
<organism evidence="8 9">
    <name type="scientific">Ailuropoda melanoleuca</name>
    <name type="common">Giant panda</name>
    <dbReference type="NCBI Taxonomy" id="9646"/>
    <lineage>
        <taxon>Eukaryota</taxon>
        <taxon>Metazoa</taxon>
        <taxon>Chordata</taxon>
        <taxon>Craniata</taxon>
        <taxon>Vertebrata</taxon>
        <taxon>Euteleostomi</taxon>
        <taxon>Mammalia</taxon>
        <taxon>Eutheria</taxon>
        <taxon>Laurasiatheria</taxon>
        <taxon>Carnivora</taxon>
        <taxon>Caniformia</taxon>
        <taxon>Ursidae</taxon>
        <taxon>Ailuropoda</taxon>
    </lineage>
</organism>
<dbReference type="InterPro" id="IPR021013">
    <property type="entry name" value="ATPase_Vma12"/>
</dbReference>
<evidence type="ECO:0000256" key="5">
    <source>
        <dbReference type="ARBA" id="ARBA00023136"/>
    </source>
</evidence>
<sequence length="346" mass="38001">MSRPSARSAADTGPKPRPEAFCPRPTLPRAASPPPWPSAPPHPPLELKSSFRCTMDGSPGPRSPDRSPLEMASCLLAGERLVRALGPGGELEPEQLPRKLRAELEAALGKKHKDGDFPSGSARLVSFRLIRDLHQYLRERGSTLYLHELLEGSEIYLPEVVKPPRNPELVARLEKIKIQLANEEYKRITYNVTCKDSRHGGTLSDLGKQVRSVKALVITIFNFIVTVAAAFVCTYLGSQYIFTEMASKPVCVRRGTDHRTSNKRKTASRDQEVEDAVPAKEIFAVQSLRPCAGAELEIAIRAAPEVEAAGASWKPWEQEQKVPAEAPISLGSSARALSPWMNCPSN</sequence>
<name>A0A7N5JFR0_AILME</name>
<evidence type="ECO:0000256" key="6">
    <source>
        <dbReference type="SAM" id="MobiDB-lite"/>
    </source>
</evidence>
<keyword evidence="4 7" id="KW-1133">Transmembrane helix</keyword>
<dbReference type="PANTHER" id="PTHR31394">
    <property type="entry name" value="TRANSMEMBRANE PROTEIN 199"/>
    <property type="match status" value="1"/>
</dbReference>
<feature type="transmembrane region" description="Helical" evidence="7">
    <location>
        <begin position="215"/>
        <end position="237"/>
    </location>
</feature>
<dbReference type="GO" id="GO:0005789">
    <property type="term" value="C:endoplasmic reticulum membrane"/>
    <property type="evidence" value="ECO:0007669"/>
    <property type="project" value="UniProtKB-SubCell"/>
</dbReference>
<comment type="subcellular location">
    <subcellularLocation>
        <location evidence="1">Endoplasmic reticulum membrane</location>
        <topology evidence="1">Multi-pass membrane protein</topology>
    </subcellularLocation>
</comment>
<keyword evidence="5 7" id="KW-0472">Membrane</keyword>
<evidence type="ECO:0000256" key="2">
    <source>
        <dbReference type="ARBA" id="ARBA00022692"/>
    </source>
</evidence>